<feature type="binding site" evidence="13">
    <location>
        <position position="271"/>
    </location>
    <ligand>
        <name>ATP</name>
        <dbReference type="ChEBI" id="CHEBI:30616"/>
    </ligand>
</feature>
<sequence length="457" mass="52127">MIKIYNTLSRKKEDFIPLEAGKVKMYVCGPTVYNYIHIGNARSVVAFDMIRKYLEYRGFEVNYISNFTDVDDKIIRGAKAAGLDIKDFSDGFIEAFFDDVTSLGVKKASQHPRVVDFMDSIISFVETLIEKEFAYEVNGDVYFRVRKFPDYGKLANKNISELEEGASGRLDNESFKEDPLDFALWKSVKNDEASWESPWGPGRPGWHIECSVMATEILGDTIDIHGGGQDLEFPHHTNEIAQSESKTGKTFANYWMHNGFVTAADGEKMSKSLGNFKTVHEMLEVANPQVLRFFLATTHYRKPLPFSDDNVRDAENNLQKIKNAYENLIFDLSNGKDADNEIQVDEFRGRFIQEMDDDFNIANGLTVFYDFIKFINSGGSSQEAKKLFDEINGIIGLDFEENSSKETDDEYIEAKIEERQTARKNRDFTLADAIRNELSEQGIILEDTPDGVRWKRG</sequence>
<evidence type="ECO:0000256" key="8">
    <source>
        <dbReference type="ARBA" id="ARBA00022833"/>
    </source>
</evidence>
<dbReference type="STRING" id="1859473.BG261_07645"/>
<dbReference type="InterPro" id="IPR032678">
    <property type="entry name" value="tRNA-synt_1_cat_dom"/>
</dbReference>
<evidence type="ECO:0000256" key="11">
    <source>
        <dbReference type="ARBA" id="ARBA00023146"/>
    </source>
</evidence>
<dbReference type="EMBL" id="MKIR01000026">
    <property type="protein sequence ID" value="OFI48146.1"/>
    <property type="molecule type" value="Genomic_DNA"/>
</dbReference>
<dbReference type="PANTHER" id="PTHR10890:SF3">
    <property type="entry name" value="CYSTEINE--TRNA LIGASE, CYTOPLASMIC"/>
    <property type="match status" value="1"/>
</dbReference>
<dbReference type="GO" id="GO:0008270">
    <property type="term" value="F:zinc ion binding"/>
    <property type="evidence" value="ECO:0007669"/>
    <property type="project" value="UniProtKB-UniRule"/>
</dbReference>
<dbReference type="Gene3D" id="1.20.120.1910">
    <property type="entry name" value="Cysteine-tRNA ligase, C-terminal anti-codon recognition domain"/>
    <property type="match status" value="1"/>
</dbReference>
<dbReference type="RefSeq" id="WP_070793159.1">
    <property type="nucleotide sequence ID" value="NZ_MKIR01000026.1"/>
</dbReference>
<evidence type="ECO:0000313" key="16">
    <source>
        <dbReference type="Proteomes" id="UP000178622"/>
    </source>
</evidence>
<dbReference type="SUPFAM" id="SSF52374">
    <property type="entry name" value="Nucleotidylyl transferase"/>
    <property type="match status" value="1"/>
</dbReference>
<keyword evidence="11 13" id="KW-0030">Aminoacyl-tRNA synthetase</keyword>
<evidence type="ECO:0000256" key="10">
    <source>
        <dbReference type="ARBA" id="ARBA00022917"/>
    </source>
</evidence>
<dbReference type="SMART" id="SM00840">
    <property type="entry name" value="DALR_2"/>
    <property type="match status" value="1"/>
</dbReference>
<protein>
    <recommendedName>
        <fullName evidence="13">Cysteine--tRNA ligase</fullName>
        <ecNumber evidence="13">6.1.1.16</ecNumber>
    </recommendedName>
    <alternativeName>
        <fullName evidence="13">Cysteinyl-tRNA synthetase</fullName>
        <shortName evidence="13">CysRS</shortName>
    </alternativeName>
</protein>
<keyword evidence="9 13" id="KW-0067">ATP-binding</keyword>
<evidence type="ECO:0000256" key="1">
    <source>
        <dbReference type="ARBA" id="ARBA00004496"/>
    </source>
</evidence>
<comment type="caution">
    <text evidence="15">The sequence shown here is derived from an EMBL/GenBank/DDBJ whole genome shotgun (WGS) entry which is preliminary data.</text>
</comment>
<dbReference type="InterPro" id="IPR015803">
    <property type="entry name" value="Cys-tRNA-ligase"/>
</dbReference>
<evidence type="ECO:0000256" key="13">
    <source>
        <dbReference type="HAMAP-Rule" id="MF_00041"/>
    </source>
</evidence>
<feature type="binding site" evidence="13">
    <location>
        <position position="210"/>
    </location>
    <ligand>
        <name>Zn(2+)</name>
        <dbReference type="ChEBI" id="CHEBI:29105"/>
    </ligand>
</feature>
<keyword evidence="10 13" id="KW-0648">Protein biosynthesis</keyword>
<dbReference type="InterPro" id="IPR009080">
    <property type="entry name" value="tRNAsynth_Ia_anticodon-bd"/>
</dbReference>
<dbReference type="AlphaFoldDB" id="A0A1E8GJN8"/>
<dbReference type="CDD" id="cd00672">
    <property type="entry name" value="CysRS_core"/>
    <property type="match status" value="1"/>
</dbReference>
<evidence type="ECO:0000313" key="15">
    <source>
        <dbReference type="EMBL" id="OFI48146.1"/>
    </source>
</evidence>
<keyword evidence="7 13" id="KW-0547">Nucleotide-binding</keyword>
<feature type="binding site" evidence="13">
    <location>
        <position position="239"/>
    </location>
    <ligand>
        <name>Zn(2+)</name>
        <dbReference type="ChEBI" id="CHEBI:29105"/>
    </ligand>
</feature>
<feature type="domain" description="Cysteinyl-tRNA synthetase class Ia DALR" evidence="14">
    <location>
        <begin position="350"/>
        <end position="412"/>
    </location>
</feature>
<dbReference type="Pfam" id="PF01406">
    <property type="entry name" value="tRNA-synt_1e"/>
    <property type="match status" value="1"/>
</dbReference>
<dbReference type="GO" id="GO:0004817">
    <property type="term" value="F:cysteine-tRNA ligase activity"/>
    <property type="evidence" value="ECO:0007669"/>
    <property type="project" value="UniProtKB-UniRule"/>
</dbReference>
<evidence type="ECO:0000256" key="9">
    <source>
        <dbReference type="ARBA" id="ARBA00022840"/>
    </source>
</evidence>
<comment type="subcellular location">
    <subcellularLocation>
        <location evidence="1 13">Cytoplasm</location>
    </subcellularLocation>
</comment>
<dbReference type="Pfam" id="PF09190">
    <property type="entry name" value="DALR_2"/>
    <property type="match status" value="1"/>
</dbReference>
<dbReference type="InterPro" id="IPR014729">
    <property type="entry name" value="Rossmann-like_a/b/a_fold"/>
</dbReference>
<dbReference type="GO" id="GO:0006423">
    <property type="term" value="P:cysteinyl-tRNA aminoacylation"/>
    <property type="evidence" value="ECO:0007669"/>
    <property type="project" value="UniProtKB-UniRule"/>
</dbReference>
<comment type="subunit">
    <text evidence="3 13">Monomer.</text>
</comment>
<keyword evidence="6 13" id="KW-0479">Metal-binding</keyword>
<accession>A0A1E8GJN8</accession>
<evidence type="ECO:0000256" key="2">
    <source>
        <dbReference type="ARBA" id="ARBA00005594"/>
    </source>
</evidence>
<dbReference type="Gene3D" id="3.40.50.620">
    <property type="entry name" value="HUPs"/>
    <property type="match status" value="1"/>
</dbReference>
<keyword evidence="5 13" id="KW-0436">Ligase</keyword>
<dbReference type="InterPro" id="IPR015273">
    <property type="entry name" value="Cys-tRNA-synt_Ia_DALR"/>
</dbReference>
<dbReference type="SUPFAM" id="SSF47323">
    <property type="entry name" value="Anticodon-binding domain of a subclass of class I aminoacyl-tRNA synthetases"/>
    <property type="match status" value="1"/>
</dbReference>
<evidence type="ECO:0000256" key="12">
    <source>
        <dbReference type="ARBA" id="ARBA00047398"/>
    </source>
</evidence>
<evidence type="ECO:0000256" key="3">
    <source>
        <dbReference type="ARBA" id="ARBA00011245"/>
    </source>
</evidence>
<comment type="catalytic activity">
    <reaction evidence="12 13">
        <text>tRNA(Cys) + L-cysteine + ATP = L-cysteinyl-tRNA(Cys) + AMP + diphosphate</text>
        <dbReference type="Rhea" id="RHEA:17773"/>
        <dbReference type="Rhea" id="RHEA-COMP:9661"/>
        <dbReference type="Rhea" id="RHEA-COMP:9679"/>
        <dbReference type="ChEBI" id="CHEBI:30616"/>
        <dbReference type="ChEBI" id="CHEBI:33019"/>
        <dbReference type="ChEBI" id="CHEBI:35235"/>
        <dbReference type="ChEBI" id="CHEBI:78442"/>
        <dbReference type="ChEBI" id="CHEBI:78517"/>
        <dbReference type="ChEBI" id="CHEBI:456215"/>
        <dbReference type="EC" id="6.1.1.16"/>
    </reaction>
</comment>
<dbReference type="HAMAP" id="MF_00041">
    <property type="entry name" value="Cys_tRNA_synth"/>
    <property type="match status" value="1"/>
</dbReference>
<reference evidence="16" key="1">
    <citation type="submission" date="2016-09" db="EMBL/GenBank/DDBJ databases">
        <title>Draft genome sequence of a novel species of the family Streptococcaceae isolated from flowers.</title>
        <authorList>
            <person name="Chuah L.-O."/>
            <person name="Yap K.-P."/>
            <person name="Thong K.L."/>
            <person name="Liong M.T."/>
            <person name="Ahmad R."/>
            <person name="Rusul G."/>
        </authorList>
    </citation>
    <scope>NUCLEOTIDE SEQUENCE [LARGE SCALE GENOMIC DNA]</scope>
    <source>
        <strain evidence="16">DF1</strain>
    </source>
</reference>
<dbReference type="PANTHER" id="PTHR10890">
    <property type="entry name" value="CYSTEINYL-TRNA SYNTHETASE"/>
    <property type="match status" value="1"/>
</dbReference>
<dbReference type="GO" id="GO:0005524">
    <property type="term" value="F:ATP binding"/>
    <property type="evidence" value="ECO:0007669"/>
    <property type="project" value="UniProtKB-UniRule"/>
</dbReference>
<feature type="binding site" evidence="13">
    <location>
        <position position="28"/>
    </location>
    <ligand>
        <name>Zn(2+)</name>
        <dbReference type="ChEBI" id="CHEBI:29105"/>
    </ligand>
</feature>
<evidence type="ECO:0000256" key="7">
    <source>
        <dbReference type="ARBA" id="ARBA00022741"/>
    </source>
</evidence>
<gene>
    <name evidence="13" type="primary">cysS</name>
    <name evidence="15" type="ORF">BG261_07645</name>
</gene>
<comment type="similarity">
    <text evidence="2 13">Belongs to the class-I aminoacyl-tRNA synthetase family.</text>
</comment>
<evidence type="ECO:0000256" key="4">
    <source>
        <dbReference type="ARBA" id="ARBA00022490"/>
    </source>
</evidence>
<organism evidence="15 16">
    <name type="scientific">Floricoccus tropicus</name>
    <dbReference type="NCBI Taxonomy" id="1859473"/>
    <lineage>
        <taxon>Bacteria</taxon>
        <taxon>Bacillati</taxon>
        <taxon>Bacillota</taxon>
        <taxon>Bacilli</taxon>
        <taxon>Lactobacillales</taxon>
        <taxon>Streptococcaceae</taxon>
        <taxon>Floricoccus</taxon>
    </lineage>
</organism>
<dbReference type="PRINTS" id="PR00983">
    <property type="entry name" value="TRNASYNTHCYS"/>
</dbReference>
<evidence type="ECO:0000256" key="5">
    <source>
        <dbReference type="ARBA" id="ARBA00022598"/>
    </source>
</evidence>
<feature type="short sequence motif" description="'HIGH' region" evidence="13">
    <location>
        <begin position="30"/>
        <end position="40"/>
    </location>
</feature>
<keyword evidence="16" id="KW-1185">Reference proteome</keyword>
<feature type="short sequence motif" description="'KMSKS' region" evidence="13">
    <location>
        <begin position="268"/>
        <end position="272"/>
    </location>
</feature>
<name>A0A1E8GJN8_9LACT</name>
<dbReference type="Proteomes" id="UP000178622">
    <property type="component" value="Unassembled WGS sequence"/>
</dbReference>
<proteinExistence type="inferred from homology"/>
<keyword evidence="4 13" id="KW-0963">Cytoplasm</keyword>
<keyword evidence="8 13" id="KW-0862">Zinc</keyword>
<dbReference type="FunFam" id="3.40.50.620:FF:000130">
    <property type="entry name" value="Cysteine--tRNA ligase"/>
    <property type="match status" value="1"/>
</dbReference>
<evidence type="ECO:0000256" key="6">
    <source>
        <dbReference type="ARBA" id="ARBA00022723"/>
    </source>
</evidence>
<dbReference type="GO" id="GO:0005829">
    <property type="term" value="C:cytosol"/>
    <property type="evidence" value="ECO:0007669"/>
    <property type="project" value="TreeGrafter"/>
</dbReference>
<comment type="cofactor">
    <cofactor evidence="13">
        <name>Zn(2+)</name>
        <dbReference type="ChEBI" id="CHEBI:29105"/>
    </cofactor>
    <text evidence="13">Binds 1 zinc ion per subunit.</text>
</comment>
<feature type="binding site" evidence="13">
    <location>
        <position position="235"/>
    </location>
    <ligand>
        <name>Zn(2+)</name>
        <dbReference type="ChEBI" id="CHEBI:29105"/>
    </ligand>
</feature>
<dbReference type="InterPro" id="IPR024909">
    <property type="entry name" value="Cys-tRNA/MSH_ligase"/>
</dbReference>
<dbReference type="OrthoDB" id="9815130at2"/>
<evidence type="ECO:0000259" key="14">
    <source>
        <dbReference type="SMART" id="SM00840"/>
    </source>
</evidence>
<dbReference type="NCBIfam" id="TIGR00435">
    <property type="entry name" value="cysS"/>
    <property type="match status" value="1"/>
</dbReference>
<dbReference type="EC" id="6.1.1.16" evidence="13"/>